<evidence type="ECO:0000259" key="1">
    <source>
        <dbReference type="Pfam" id="PF13588"/>
    </source>
</evidence>
<gene>
    <name evidence="2" type="ORF">ACFPQ5_05640</name>
</gene>
<dbReference type="InterPro" id="IPR029464">
    <property type="entry name" value="HSDR_N"/>
</dbReference>
<dbReference type="Proteomes" id="UP001596101">
    <property type="component" value="Unassembled WGS sequence"/>
</dbReference>
<sequence length="357" mass="40568">MDLIDELKALATRIANTKALIQTEEATKNAMVMPFIQMLGYNVFDPTEVTPELVADIGTKKGEKVDYAILHGGQPIMLFECKKCGGELNINHAGQLFRYFHVTSARFAVLTNGLVYKFFTDLEQPNKMDDTAFFEFNILDFKERDVDELKKFAKSAFDVDTILNTASDLKYTRVIQERLNDWVTEPPEEFVRALSTDLLAGRRFTPTLKDQFTQITKRAFEQLLNERINARLKGAMTVEAPMLADTAPIIPRVDDSDAVVTTAEEIEGLHIVRSILRDVVSPRRIVMRDNQSYCAILLDDNNRKPVCRLRFNNTQKLAVGIFSADKTEERFALDEIDDLYTFAEKLKATVALHLPTE</sequence>
<keyword evidence="3" id="KW-1185">Reference proteome</keyword>
<keyword evidence="2" id="KW-0378">Hydrolase</keyword>
<dbReference type="Pfam" id="PF13588">
    <property type="entry name" value="HSDR_N_2"/>
    <property type="match status" value="1"/>
</dbReference>
<proteinExistence type="predicted"/>
<accession>A0ABW0MHH0</accession>
<dbReference type="RefSeq" id="WP_379752297.1">
    <property type="nucleotide sequence ID" value="NZ_JBHSMR010000008.1"/>
</dbReference>
<name>A0ABW0MHH0_9BURK</name>
<dbReference type="GO" id="GO:0004519">
    <property type="term" value="F:endonuclease activity"/>
    <property type="evidence" value="ECO:0007669"/>
    <property type="project" value="UniProtKB-KW"/>
</dbReference>
<feature type="domain" description="Type I restriction enzyme R protein N-terminal" evidence="1">
    <location>
        <begin position="24"/>
        <end position="121"/>
    </location>
</feature>
<dbReference type="PIRSF" id="PIRSF035009">
    <property type="entry name" value="UCP035009_HSDR_N"/>
    <property type="match status" value="1"/>
</dbReference>
<evidence type="ECO:0000313" key="3">
    <source>
        <dbReference type="Proteomes" id="UP001596101"/>
    </source>
</evidence>
<dbReference type="InterPro" id="IPR017035">
    <property type="entry name" value="UCP035009_HsdR_All3000-type"/>
</dbReference>
<comment type="caution">
    <text evidence="2">The sequence shown here is derived from an EMBL/GenBank/DDBJ whole genome shotgun (WGS) entry which is preliminary data.</text>
</comment>
<evidence type="ECO:0000313" key="2">
    <source>
        <dbReference type="EMBL" id="MFC5477660.1"/>
    </source>
</evidence>
<keyword evidence="2" id="KW-0255">Endonuclease</keyword>
<reference evidence="3" key="1">
    <citation type="journal article" date="2019" name="Int. J. Syst. Evol. Microbiol.">
        <title>The Global Catalogue of Microorganisms (GCM) 10K type strain sequencing project: providing services to taxonomists for standard genome sequencing and annotation.</title>
        <authorList>
            <consortium name="The Broad Institute Genomics Platform"/>
            <consortium name="The Broad Institute Genome Sequencing Center for Infectious Disease"/>
            <person name="Wu L."/>
            <person name="Ma J."/>
        </authorList>
    </citation>
    <scope>NUCLEOTIDE SEQUENCE [LARGE SCALE GENOMIC DNA]</scope>
    <source>
        <strain evidence="3">CCUG 43111</strain>
    </source>
</reference>
<dbReference type="EMBL" id="JBHSMR010000008">
    <property type="protein sequence ID" value="MFC5477660.1"/>
    <property type="molecule type" value="Genomic_DNA"/>
</dbReference>
<organism evidence="2 3">
    <name type="scientific">Massilia suwonensis</name>
    <dbReference type="NCBI Taxonomy" id="648895"/>
    <lineage>
        <taxon>Bacteria</taxon>
        <taxon>Pseudomonadati</taxon>
        <taxon>Pseudomonadota</taxon>
        <taxon>Betaproteobacteria</taxon>
        <taxon>Burkholderiales</taxon>
        <taxon>Oxalobacteraceae</taxon>
        <taxon>Telluria group</taxon>
        <taxon>Massilia</taxon>
    </lineage>
</organism>
<protein>
    <submittedName>
        <fullName evidence="2">Type I restriction endonuclease</fullName>
    </submittedName>
</protein>
<keyword evidence="2" id="KW-0540">Nuclease</keyword>